<accession>A0A3R9M732</accession>
<keyword evidence="2" id="KW-0378">Hydrolase</keyword>
<protein>
    <submittedName>
        <fullName evidence="2">Carboxypeptidase-like regulatory domain-containing protein</fullName>
    </submittedName>
</protein>
<dbReference type="Proteomes" id="UP000280066">
    <property type="component" value="Unassembled WGS sequence"/>
</dbReference>
<dbReference type="EMBL" id="RWIS01000005">
    <property type="protein sequence ID" value="RSK33890.1"/>
    <property type="molecule type" value="Genomic_DNA"/>
</dbReference>
<keyword evidence="2" id="KW-0645">Protease</keyword>
<dbReference type="Gene3D" id="2.60.40.1120">
    <property type="entry name" value="Carboxypeptidase-like, regulatory domain"/>
    <property type="match status" value="1"/>
</dbReference>
<proteinExistence type="predicted"/>
<dbReference type="InterPro" id="IPR008969">
    <property type="entry name" value="CarboxyPept-like_regulatory"/>
</dbReference>
<dbReference type="Pfam" id="PF13715">
    <property type="entry name" value="CarbopepD_reg_2"/>
    <property type="match status" value="1"/>
</dbReference>
<sequence length="309" mass="34375">MRTFYMLSFLLLFLVAQAVAQRVLRGTVVDKSTGQGIPGITVLARTDIGTTTNSNGTFSIRISGDTATLWVGGFGFVARRVRVVAGDTSVSIRLATSCTVDYFYRPYVGISVNSGLRYTPLGGQLTLFRPNLWAAEHMQPAGRLELLYRRGPRTTYRAATVAIDELVATCQVNIDVALQLEQLKGPQPDNQFERRSAGINFQHDAGFRPFPVWVAVGQARGRGEEIRGWRTGLELGTEREVRISQKRAVEVAGRVGWWQTVWQWQSTVSWVSYKYIAAATYQRIGASYQEISVRLGIQLTPPHHKHGAN</sequence>
<keyword evidence="2" id="KW-0121">Carboxypeptidase</keyword>
<evidence type="ECO:0000313" key="2">
    <source>
        <dbReference type="EMBL" id="RSK33890.1"/>
    </source>
</evidence>
<keyword evidence="1" id="KW-0732">Signal</keyword>
<dbReference type="OrthoDB" id="874107at2"/>
<comment type="caution">
    <text evidence="2">The sequence shown here is derived from an EMBL/GenBank/DDBJ whole genome shotgun (WGS) entry which is preliminary data.</text>
</comment>
<keyword evidence="3" id="KW-1185">Reference proteome</keyword>
<feature type="chain" id="PRO_5018564509" evidence="1">
    <location>
        <begin position="21"/>
        <end position="309"/>
    </location>
</feature>
<dbReference type="GO" id="GO:0004180">
    <property type="term" value="F:carboxypeptidase activity"/>
    <property type="evidence" value="ECO:0007669"/>
    <property type="project" value="UniProtKB-KW"/>
</dbReference>
<evidence type="ECO:0000256" key="1">
    <source>
        <dbReference type="SAM" id="SignalP"/>
    </source>
</evidence>
<evidence type="ECO:0000313" key="3">
    <source>
        <dbReference type="Proteomes" id="UP000280066"/>
    </source>
</evidence>
<name>A0A3R9M732_9BACT</name>
<organism evidence="2 3">
    <name type="scientific">Hymenobacter metallilatus</name>
    <dbReference type="NCBI Taxonomy" id="2493666"/>
    <lineage>
        <taxon>Bacteria</taxon>
        <taxon>Pseudomonadati</taxon>
        <taxon>Bacteroidota</taxon>
        <taxon>Cytophagia</taxon>
        <taxon>Cytophagales</taxon>
        <taxon>Hymenobacteraceae</taxon>
        <taxon>Hymenobacter</taxon>
    </lineage>
</organism>
<feature type="signal peptide" evidence="1">
    <location>
        <begin position="1"/>
        <end position="20"/>
    </location>
</feature>
<gene>
    <name evidence="2" type="ORF">EI290_09290</name>
</gene>
<reference evidence="2 3" key="1">
    <citation type="submission" date="2018-12" db="EMBL/GenBank/DDBJ databases">
        <authorList>
            <person name="Feng G."/>
            <person name="Zhu H."/>
        </authorList>
    </citation>
    <scope>NUCLEOTIDE SEQUENCE [LARGE SCALE GENOMIC DNA]</scope>
    <source>
        <strain evidence="2 3">9PBR-2</strain>
    </source>
</reference>
<dbReference type="AlphaFoldDB" id="A0A3R9M732"/>
<dbReference type="SUPFAM" id="SSF49464">
    <property type="entry name" value="Carboxypeptidase regulatory domain-like"/>
    <property type="match status" value="1"/>
</dbReference>